<gene>
    <name evidence="2" type="ORF">CVLEPA_LOCUS14429</name>
</gene>
<evidence type="ECO:0000313" key="2">
    <source>
        <dbReference type="EMBL" id="CAK8683348.1"/>
    </source>
</evidence>
<organism evidence="2 3">
    <name type="scientific">Clavelina lepadiformis</name>
    <name type="common">Light-bulb sea squirt</name>
    <name type="synonym">Ascidia lepadiformis</name>
    <dbReference type="NCBI Taxonomy" id="159417"/>
    <lineage>
        <taxon>Eukaryota</taxon>
        <taxon>Metazoa</taxon>
        <taxon>Chordata</taxon>
        <taxon>Tunicata</taxon>
        <taxon>Ascidiacea</taxon>
        <taxon>Aplousobranchia</taxon>
        <taxon>Clavelinidae</taxon>
        <taxon>Clavelina</taxon>
    </lineage>
</organism>
<protein>
    <submittedName>
        <fullName evidence="2">Uncharacterized protein</fullName>
    </submittedName>
</protein>
<reference evidence="2 3" key="1">
    <citation type="submission" date="2024-02" db="EMBL/GenBank/DDBJ databases">
        <authorList>
            <person name="Daric V."/>
            <person name="Darras S."/>
        </authorList>
    </citation>
    <scope>NUCLEOTIDE SEQUENCE [LARGE SCALE GENOMIC DNA]</scope>
</reference>
<accession>A0ABP0FUN9</accession>
<feature type="region of interest" description="Disordered" evidence="1">
    <location>
        <begin position="273"/>
        <end position="304"/>
    </location>
</feature>
<sequence>MIPENEHTIGTDILLPLTISRQQAAATRNTNRVRGGASTAFSFLPQVVGSSLEKKSHVQQDSSKYLKDIYQLDLENLGKLNLQMVSDENKPAGFGSLPRKSQVNLPQISLKRDDYELEESQIRWKKRKVLEPGQPARPAATVQLPSRRDKESISISNSFPRRATTTANGKAHLIGPMNKMEMIADYSKALQSGVISYNEYMKKLSVLSLHRVTLPNSAQRQFHIIRDQTNNMKPTLTHVEMKPNTNFHTLPPEQRELDVIRRPSMPNDKVKRYHQTRKARSNEQAAIEDSKNISDKSDPPQLHKVDIGEGLTLFDESQPMMSDSNGDVIITTDLTRYTHVHHPRLGRQAHYHWNHDVLNTSHDSRSGRRGYHWQKAGSENRDWANHFDSQKNPTRKSDLKPLENNETDNNNKQVPALLSLEDHLKGIATENIANRLRSSQKNSLGFISQFEKEALAALNSDDILSVKSPANQVGKIPYPVSEAEQIGFASSDVIGDMTLKVPLGPLAEDTDADDVSDVDSVFQPHLKNMLKTIKKAKANKKRKVPELRGLVPTVVPKLRVEASEKRDAELKGTEGDRNKTTNEITANANFLEINKQLPENTPPPTAEKAQNLFVEGSQQPGIREVTHSAGNTLNVVSPTRTNLKIVIDKANSQLILNQASSGSPISQRRRTPASKKENLEMVEPPPPENNTEIRIMTASVDLVAPSDDDEKDGGMSDRSRLEVVITSMPAAPPASIATSSEGEQTDVDVE</sequence>
<feature type="region of interest" description="Disordered" evidence="1">
    <location>
        <begin position="658"/>
        <end position="691"/>
    </location>
</feature>
<keyword evidence="3" id="KW-1185">Reference proteome</keyword>
<feature type="compositionally biased region" description="Basic and acidic residues" evidence="1">
    <location>
        <begin position="288"/>
        <end position="304"/>
    </location>
</feature>
<dbReference type="Proteomes" id="UP001642483">
    <property type="component" value="Unassembled WGS sequence"/>
</dbReference>
<feature type="region of interest" description="Disordered" evidence="1">
    <location>
        <begin position="131"/>
        <end position="153"/>
    </location>
</feature>
<comment type="caution">
    <text evidence="2">The sequence shown here is derived from an EMBL/GenBank/DDBJ whole genome shotgun (WGS) entry which is preliminary data.</text>
</comment>
<feature type="region of interest" description="Disordered" evidence="1">
    <location>
        <begin position="381"/>
        <end position="412"/>
    </location>
</feature>
<evidence type="ECO:0000256" key="1">
    <source>
        <dbReference type="SAM" id="MobiDB-lite"/>
    </source>
</evidence>
<proteinExistence type="predicted"/>
<name>A0ABP0FUN9_CLALP</name>
<dbReference type="EMBL" id="CAWYQH010000097">
    <property type="protein sequence ID" value="CAK8683348.1"/>
    <property type="molecule type" value="Genomic_DNA"/>
</dbReference>
<feature type="compositionally biased region" description="Basic and acidic residues" evidence="1">
    <location>
        <begin position="712"/>
        <end position="721"/>
    </location>
</feature>
<evidence type="ECO:0000313" key="3">
    <source>
        <dbReference type="Proteomes" id="UP001642483"/>
    </source>
</evidence>
<feature type="compositionally biased region" description="Basic and acidic residues" evidence="1">
    <location>
        <begin position="381"/>
        <end position="403"/>
    </location>
</feature>
<feature type="region of interest" description="Disordered" evidence="1">
    <location>
        <begin position="704"/>
        <end position="750"/>
    </location>
</feature>
<feature type="compositionally biased region" description="Low complexity" evidence="1">
    <location>
        <begin position="725"/>
        <end position="740"/>
    </location>
</feature>